<dbReference type="SMART" id="SM00101">
    <property type="entry name" value="14_3_3"/>
    <property type="match status" value="1"/>
</dbReference>
<dbReference type="CDD" id="cd00303">
    <property type="entry name" value="retropepsin_like"/>
    <property type="match status" value="1"/>
</dbReference>
<feature type="domain" description="14-3-3" evidence="2">
    <location>
        <begin position="3"/>
        <end position="218"/>
    </location>
</feature>
<dbReference type="SUPFAM" id="SSF50630">
    <property type="entry name" value="Acid proteases"/>
    <property type="match status" value="1"/>
</dbReference>
<dbReference type="PANTHER" id="PTHR18860">
    <property type="entry name" value="14-3-3 PROTEIN"/>
    <property type="match status" value="1"/>
</dbReference>
<evidence type="ECO:0000256" key="1">
    <source>
        <dbReference type="ARBA" id="ARBA00006141"/>
    </source>
</evidence>
<dbReference type="InterPro" id="IPR023410">
    <property type="entry name" value="14-3-3_domain"/>
</dbReference>
<gene>
    <name evidence="3" type="ORF">GIB67_024457</name>
</gene>
<sequence>MLKVGQDYLRKLLIYTGSAADVVFKRAIDVLGLKDSVKALTTTIIGFNGSKESTLGEITLPVQTGPKTTFAKFIVIDAKLKYLGILGRSWLHSIKAVPSTYYLSLRFLADHEAARDLPPPDEARGINCIMKDMYGRTIAYKSIQLSGRLLKVFYYVIMNTSERACHLAKQAFDEAISELDSLSKESYKDNTLIMQHLRDNLTLWTSDILDDGEDAQKMETSAKAGSGDNVE</sequence>
<dbReference type="InterPro" id="IPR021109">
    <property type="entry name" value="Peptidase_aspartic_dom_sf"/>
</dbReference>
<keyword evidence="4" id="KW-1185">Reference proteome</keyword>
<dbReference type="InterPro" id="IPR000308">
    <property type="entry name" value="14-3-3"/>
</dbReference>
<comment type="similarity">
    <text evidence="1">Belongs to the 14-3-3 family.</text>
</comment>
<dbReference type="Gene3D" id="2.40.70.10">
    <property type="entry name" value="Acid Proteases"/>
    <property type="match status" value="1"/>
</dbReference>
<evidence type="ECO:0000259" key="2">
    <source>
        <dbReference type="SMART" id="SM00101"/>
    </source>
</evidence>
<organism evidence="3 4">
    <name type="scientific">Kingdonia uniflora</name>
    <dbReference type="NCBI Taxonomy" id="39325"/>
    <lineage>
        <taxon>Eukaryota</taxon>
        <taxon>Viridiplantae</taxon>
        <taxon>Streptophyta</taxon>
        <taxon>Embryophyta</taxon>
        <taxon>Tracheophyta</taxon>
        <taxon>Spermatophyta</taxon>
        <taxon>Magnoliopsida</taxon>
        <taxon>Ranunculales</taxon>
        <taxon>Circaeasteraceae</taxon>
        <taxon>Kingdonia</taxon>
    </lineage>
</organism>
<dbReference type="EMBL" id="JACGCM010000267">
    <property type="protein sequence ID" value="KAF6174435.1"/>
    <property type="molecule type" value="Genomic_DNA"/>
</dbReference>
<reference evidence="3 4" key="1">
    <citation type="journal article" date="2020" name="IScience">
        <title>Genome Sequencing of the Endangered Kingdonia uniflora (Circaeasteraceae, Ranunculales) Reveals Potential Mechanisms of Evolutionary Specialization.</title>
        <authorList>
            <person name="Sun Y."/>
            <person name="Deng T."/>
            <person name="Zhang A."/>
            <person name="Moore M.J."/>
            <person name="Landis J.B."/>
            <person name="Lin N."/>
            <person name="Zhang H."/>
            <person name="Zhang X."/>
            <person name="Huang J."/>
            <person name="Zhang X."/>
            <person name="Sun H."/>
            <person name="Wang H."/>
        </authorList>
    </citation>
    <scope>NUCLEOTIDE SEQUENCE [LARGE SCALE GENOMIC DNA]</scope>
    <source>
        <strain evidence="3">TB1705</strain>
        <tissue evidence="3">Leaf</tissue>
    </source>
</reference>
<dbReference type="InterPro" id="IPR036815">
    <property type="entry name" value="14-3-3_dom_sf"/>
</dbReference>
<name>A0A7J7P4R1_9MAGN</name>
<dbReference type="AlphaFoldDB" id="A0A7J7P4R1"/>
<comment type="caution">
    <text evidence="3">The sequence shown here is derived from an EMBL/GenBank/DDBJ whole genome shotgun (WGS) entry which is preliminary data.</text>
</comment>
<dbReference type="Pfam" id="PF00244">
    <property type="entry name" value="14-3-3"/>
    <property type="match status" value="1"/>
</dbReference>
<dbReference type="PRINTS" id="PR00305">
    <property type="entry name" value="1433ZETA"/>
</dbReference>
<dbReference type="OrthoDB" id="2919534at2759"/>
<evidence type="ECO:0000313" key="3">
    <source>
        <dbReference type="EMBL" id="KAF6174435.1"/>
    </source>
</evidence>
<dbReference type="Gene3D" id="1.20.190.20">
    <property type="entry name" value="14-3-3 domain"/>
    <property type="match status" value="1"/>
</dbReference>
<accession>A0A7J7P4R1</accession>
<dbReference type="SUPFAM" id="SSF48445">
    <property type="entry name" value="14-3-3 protein"/>
    <property type="match status" value="1"/>
</dbReference>
<proteinExistence type="inferred from homology"/>
<protein>
    <recommendedName>
        <fullName evidence="2">14-3-3 domain-containing protein</fullName>
    </recommendedName>
</protein>
<evidence type="ECO:0000313" key="4">
    <source>
        <dbReference type="Proteomes" id="UP000541444"/>
    </source>
</evidence>
<dbReference type="Proteomes" id="UP000541444">
    <property type="component" value="Unassembled WGS sequence"/>
</dbReference>